<comment type="caution">
    <text evidence="6">The sequence shown here is derived from an EMBL/GenBank/DDBJ whole genome shotgun (WGS) entry which is preliminary data.</text>
</comment>
<organism evidence="6 7">
    <name type="scientific">Larinioides sclopetarius</name>
    <dbReference type="NCBI Taxonomy" id="280406"/>
    <lineage>
        <taxon>Eukaryota</taxon>
        <taxon>Metazoa</taxon>
        <taxon>Ecdysozoa</taxon>
        <taxon>Arthropoda</taxon>
        <taxon>Chelicerata</taxon>
        <taxon>Arachnida</taxon>
        <taxon>Araneae</taxon>
        <taxon>Araneomorphae</taxon>
        <taxon>Entelegynae</taxon>
        <taxon>Araneoidea</taxon>
        <taxon>Araneidae</taxon>
        <taxon>Larinioides</taxon>
    </lineage>
</organism>
<keyword evidence="4" id="KW-0472">Membrane</keyword>
<feature type="transmembrane region" description="Helical" evidence="4">
    <location>
        <begin position="141"/>
        <end position="161"/>
    </location>
</feature>
<keyword evidence="2" id="KW-0863">Zinc-finger</keyword>
<accession>A0AAV2A6E2</accession>
<evidence type="ECO:0000256" key="1">
    <source>
        <dbReference type="ARBA" id="ARBA00022723"/>
    </source>
</evidence>
<evidence type="ECO:0000256" key="4">
    <source>
        <dbReference type="SAM" id="Phobius"/>
    </source>
</evidence>
<keyword evidence="1" id="KW-0479">Metal-binding</keyword>
<dbReference type="InterPro" id="IPR022776">
    <property type="entry name" value="TRM13/UPF0224_CHHC_Znf_dom"/>
</dbReference>
<dbReference type="AlphaFoldDB" id="A0AAV2A6E2"/>
<gene>
    <name evidence="6" type="ORF">LARSCL_LOCUS9667</name>
</gene>
<name>A0AAV2A6E2_9ARAC</name>
<evidence type="ECO:0000256" key="2">
    <source>
        <dbReference type="ARBA" id="ARBA00022771"/>
    </source>
</evidence>
<reference evidence="6 7" key="1">
    <citation type="submission" date="2024-04" db="EMBL/GenBank/DDBJ databases">
        <authorList>
            <person name="Rising A."/>
            <person name="Reimegard J."/>
            <person name="Sonavane S."/>
            <person name="Akerstrom W."/>
            <person name="Nylinder S."/>
            <person name="Hedman E."/>
            <person name="Kallberg Y."/>
        </authorList>
    </citation>
    <scope>NUCLEOTIDE SEQUENCE [LARGE SCALE GENOMIC DNA]</scope>
</reference>
<dbReference type="EMBL" id="CAXIEN010000110">
    <property type="protein sequence ID" value="CAL1278223.1"/>
    <property type="molecule type" value="Genomic_DNA"/>
</dbReference>
<keyword evidence="4" id="KW-0812">Transmembrane</keyword>
<sequence>MDLNSRLKVIEDLNRYLSEKKKILSDICCDFGWTEESLKDETKVQCPHYPGHWIPESSLSNHIELCAWVKDGYLKEEMEKQPPSSTYFYQKTPSVFSLIIDKEIQANILIEKGLIEKISCRYKTDGLVLYRTIFVSSFNEYILFTVILNIFCVYFYKIIYFKTMSYGLFVMKPFFKDIDT</sequence>
<dbReference type="Proteomes" id="UP001497382">
    <property type="component" value="Unassembled WGS sequence"/>
</dbReference>
<protein>
    <recommendedName>
        <fullName evidence="5">CHHC U11-48K-type domain-containing protein</fullName>
    </recommendedName>
</protein>
<keyword evidence="3" id="KW-0862">Zinc</keyword>
<evidence type="ECO:0000313" key="7">
    <source>
        <dbReference type="Proteomes" id="UP001497382"/>
    </source>
</evidence>
<evidence type="ECO:0000259" key="5">
    <source>
        <dbReference type="PROSITE" id="PS51800"/>
    </source>
</evidence>
<keyword evidence="7" id="KW-1185">Reference proteome</keyword>
<dbReference type="GO" id="GO:0008270">
    <property type="term" value="F:zinc ion binding"/>
    <property type="evidence" value="ECO:0007669"/>
    <property type="project" value="UniProtKB-KW"/>
</dbReference>
<feature type="non-terminal residue" evidence="6">
    <location>
        <position position="180"/>
    </location>
</feature>
<evidence type="ECO:0000313" key="6">
    <source>
        <dbReference type="EMBL" id="CAL1278223.1"/>
    </source>
</evidence>
<dbReference type="PROSITE" id="PS51800">
    <property type="entry name" value="ZF_CHHC_U11_48K"/>
    <property type="match status" value="1"/>
</dbReference>
<keyword evidence="4" id="KW-1133">Transmembrane helix</keyword>
<evidence type="ECO:0000256" key="3">
    <source>
        <dbReference type="ARBA" id="ARBA00022833"/>
    </source>
</evidence>
<proteinExistence type="predicted"/>
<feature type="domain" description="CHHC U11-48K-type" evidence="5">
    <location>
        <begin position="43"/>
        <end position="70"/>
    </location>
</feature>